<dbReference type="Proteomes" id="UP000241421">
    <property type="component" value="Unassembled WGS sequence"/>
</dbReference>
<gene>
    <name evidence="1" type="ORF">C7C56_014360</name>
</gene>
<keyword evidence="2" id="KW-1185">Reference proteome</keyword>
<evidence type="ECO:0000313" key="2">
    <source>
        <dbReference type="Proteomes" id="UP000241421"/>
    </source>
</evidence>
<dbReference type="GO" id="GO:0005975">
    <property type="term" value="P:carbohydrate metabolic process"/>
    <property type="evidence" value="ECO:0007669"/>
    <property type="project" value="InterPro"/>
</dbReference>
<evidence type="ECO:0008006" key="3">
    <source>
        <dbReference type="Google" id="ProtNLM"/>
    </source>
</evidence>
<proteinExistence type="predicted"/>
<dbReference type="SUPFAM" id="SSF88713">
    <property type="entry name" value="Glycoside hydrolase/deacetylase"/>
    <property type="match status" value="1"/>
</dbReference>
<accession>A0A2U2HJN9</accession>
<reference evidence="1 2" key="1">
    <citation type="submission" date="2018-04" db="EMBL/GenBank/DDBJ databases">
        <title>Massilia violaceinigra sp. nov., a novel purple-pigmented bacterium isolated from Tianshan glacier, Xinjiang, China.</title>
        <authorList>
            <person name="Wang H."/>
        </authorList>
    </citation>
    <scope>NUCLEOTIDE SEQUENCE [LARGE SCALE GENOMIC DNA]</scope>
    <source>
        <strain evidence="1 2">B448-2</strain>
    </source>
</reference>
<protein>
    <recommendedName>
        <fullName evidence="3">Polysaccharide deacetylase</fullName>
    </recommendedName>
</protein>
<dbReference type="InterPro" id="IPR011330">
    <property type="entry name" value="Glyco_hydro/deAcase_b/a-brl"/>
</dbReference>
<dbReference type="AlphaFoldDB" id="A0A2U2HJN9"/>
<organism evidence="1 2">
    <name type="scientific">Massilia glaciei</name>
    <dbReference type="NCBI Taxonomy" id="1524097"/>
    <lineage>
        <taxon>Bacteria</taxon>
        <taxon>Pseudomonadati</taxon>
        <taxon>Pseudomonadota</taxon>
        <taxon>Betaproteobacteria</taxon>
        <taxon>Burkholderiales</taxon>
        <taxon>Oxalobacteraceae</taxon>
        <taxon>Telluria group</taxon>
        <taxon>Massilia</taxon>
    </lineage>
</organism>
<evidence type="ECO:0000313" key="1">
    <source>
        <dbReference type="EMBL" id="PWF47645.1"/>
    </source>
</evidence>
<comment type="caution">
    <text evidence="1">The sequence shown here is derived from an EMBL/GenBank/DDBJ whole genome shotgun (WGS) entry which is preliminary data.</text>
</comment>
<dbReference type="EMBL" id="PXWF02000235">
    <property type="protein sequence ID" value="PWF47645.1"/>
    <property type="molecule type" value="Genomic_DNA"/>
</dbReference>
<name>A0A2U2HJN9_9BURK</name>
<sequence length="328" mass="36227">MKVFITVDTEVWPDAPDWPRTPIAAGRTDFARESALYLDGATGEGEFGVGYQLAMLGRHGLKACFFVEPLAAARIGRAPLEKVVDQVQRAGHEVQLHLHTEWLGDLQDAALPGRHRQFMHQFSVDQQAALIGSGAARLARAGAAPVCAFRAGSFGANADTLRALAACGLAFDSSYNPTCLHPDFLRAPVLEQPARVHGVWEFPVSSFGDYPRHRRHAQLCACSFAEMRAALMAAWEARWYSFVIVLHSFELLRGRSPPHTPAPDWRVIGRFESLCRLLDAERGKFATTLFRELDPALVPALPRAPALRGSIARTLLRAAQQHWPHRNS</sequence>
<dbReference type="Gene3D" id="3.20.20.370">
    <property type="entry name" value="Glycoside hydrolase/deacetylase"/>
    <property type="match status" value="1"/>
</dbReference>